<organism evidence="1 2">
    <name type="scientific">Tenacibaculum polynesiense</name>
    <dbReference type="NCBI Taxonomy" id="3137857"/>
    <lineage>
        <taxon>Bacteria</taxon>
        <taxon>Pseudomonadati</taxon>
        <taxon>Bacteroidota</taxon>
        <taxon>Flavobacteriia</taxon>
        <taxon>Flavobacteriales</taxon>
        <taxon>Flavobacteriaceae</taxon>
        <taxon>Tenacibaculum</taxon>
    </lineage>
</organism>
<dbReference type="EMBL" id="CAXJIO010000014">
    <property type="protein sequence ID" value="CAL2103826.1"/>
    <property type="molecule type" value="Genomic_DNA"/>
</dbReference>
<comment type="caution">
    <text evidence="1">The sequence shown here is derived from an EMBL/GenBank/DDBJ whole genome shotgun (WGS) entry which is preliminary data.</text>
</comment>
<dbReference type="Proteomes" id="UP001497527">
    <property type="component" value="Unassembled WGS sequence"/>
</dbReference>
<accession>A0ABM9PED0</accession>
<sequence length="44" mass="5154">MLEINGLFHRASFEGRFDFCLVIARYEAILLLRVLDFGRLLHTS</sequence>
<proteinExistence type="predicted"/>
<evidence type="ECO:0000313" key="2">
    <source>
        <dbReference type="Proteomes" id="UP001497527"/>
    </source>
</evidence>
<reference evidence="1 2" key="1">
    <citation type="submission" date="2024-05" db="EMBL/GenBank/DDBJ databases">
        <authorList>
            <person name="Duchaud E."/>
        </authorList>
    </citation>
    <scope>NUCLEOTIDE SEQUENCE [LARGE SCALE GENOMIC DNA]</scope>
    <source>
        <strain evidence="1">Ena-SAMPLE-TAB-13-05-2024-13:56:06:370-140308</strain>
    </source>
</reference>
<keyword evidence="2" id="KW-1185">Reference proteome</keyword>
<evidence type="ECO:0000313" key="1">
    <source>
        <dbReference type="EMBL" id="CAL2103826.1"/>
    </source>
</evidence>
<gene>
    <name evidence="1" type="ORF">T190423A01A_50074</name>
</gene>
<name>A0ABM9PED0_9FLAO</name>
<protein>
    <submittedName>
        <fullName evidence="1">Uncharacterized protein</fullName>
    </submittedName>
</protein>